<reference evidence="2 3" key="1">
    <citation type="submission" date="2017-06" db="EMBL/GenBank/DDBJ databases">
        <title>Ant-infecting Ophiocordyceps genomes reveal a high diversity of potential behavioral manipulation genes and a possible major role for enterotoxins.</title>
        <authorList>
            <person name="De Bekker C."/>
            <person name="Evans H.C."/>
            <person name="Brachmann A."/>
            <person name="Hughes D.P."/>
        </authorList>
    </citation>
    <scope>NUCLEOTIDE SEQUENCE [LARGE SCALE GENOMIC DNA]</scope>
    <source>
        <strain evidence="2 3">1348a</strain>
    </source>
</reference>
<dbReference type="InterPro" id="IPR001810">
    <property type="entry name" value="F-box_dom"/>
</dbReference>
<keyword evidence="3" id="KW-1185">Reference proteome</keyword>
<sequence>MAQPPYNHLLSLPVETLHHIADYLESNSLGAFRSTCRALDATLFTRFATKAFSRKKLGLTWDEVVELVEFSKSRASRFLDRIDFYTPNVSYLSDSGSETEEEPGHRAQNNYYGEQLREAFSNLREIQTVVLRDHVSVNRSWTRPPVKQILDSDSLTVFRKTGTRPKAKGSYGDSDFETGKYFSTLIESLSEAGTRVKHLEVCLVADSTLEARDFTIHNRLKTSVVAFLENLERLHIVVDVEEVDEFQSNLGQFLSYASNLKDLRINGYHNINGVADMNSLVYWLGRSSTNPPTGISPEFVDFSRLETLSLGKMTIFVEGIHDLICKYASTLKTLEFWLVTIPDTDGTRNVDEQDSSEEQSWPGLCRKIADIENLNLDRISIGKPLQYNTRSAPTGDVRVEVGVGADFFEHTGTGLKEFLRGLAEDMYCV</sequence>
<dbReference type="AlphaFoldDB" id="A0A2C5XFK9"/>
<dbReference type="InterPro" id="IPR032675">
    <property type="entry name" value="LRR_dom_sf"/>
</dbReference>
<gene>
    <name evidence="2" type="ORF">CDD82_6999</name>
</gene>
<dbReference type="Proteomes" id="UP000224854">
    <property type="component" value="Unassembled WGS sequence"/>
</dbReference>
<feature type="domain" description="F-box" evidence="1">
    <location>
        <begin position="6"/>
        <end position="55"/>
    </location>
</feature>
<evidence type="ECO:0000259" key="1">
    <source>
        <dbReference type="PROSITE" id="PS50181"/>
    </source>
</evidence>
<organism evidence="2 3">
    <name type="scientific">Ophiocordyceps australis</name>
    <dbReference type="NCBI Taxonomy" id="1399860"/>
    <lineage>
        <taxon>Eukaryota</taxon>
        <taxon>Fungi</taxon>
        <taxon>Dikarya</taxon>
        <taxon>Ascomycota</taxon>
        <taxon>Pezizomycotina</taxon>
        <taxon>Sordariomycetes</taxon>
        <taxon>Hypocreomycetidae</taxon>
        <taxon>Hypocreales</taxon>
        <taxon>Ophiocordycipitaceae</taxon>
        <taxon>Ophiocordyceps</taxon>
    </lineage>
</organism>
<dbReference type="Gene3D" id="3.80.10.10">
    <property type="entry name" value="Ribonuclease Inhibitor"/>
    <property type="match status" value="1"/>
</dbReference>
<protein>
    <recommendedName>
        <fullName evidence="1">F-box domain-containing protein</fullName>
    </recommendedName>
</protein>
<dbReference type="SUPFAM" id="SSF81383">
    <property type="entry name" value="F-box domain"/>
    <property type="match status" value="1"/>
</dbReference>
<evidence type="ECO:0000313" key="3">
    <source>
        <dbReference type="Proteomes" id="UP000224854"/>
    </source>
</evidence>
<comment type="caution">
    <text evidence="2">The sequence shown here is derived from an EMBL/GenBank/DDBJ whole genome shotgun (WGS) entry which is preliminary data.</text>
</comment>
<accession>A0A2C5XFK9</accession>
<evidence type="ECO:0000313" key="2">
    <source>
        <dbReference type="EMBL" id="PHH70649.1"/>
    </source>
</evidence>
<dbReference type="InterPro" id="IPR036047">
    <property type="entry name" value="F-box-like_dom_sf"/>
</dbReference>
<dbReference type="CDD" id="cd09917">
    <property type="entry name" value="F-box_SF"/>
    <property type="match status" value="1"/>
</dbReference>
<dbReference type="PROSITE" id="PS50181">
    <property type="entry name" value="FBOX"/>
    <property type="match status" value="1"/>
</dbReference>
<proteinExistence type="predicted"/>
<name>A0A2C5XFK9_9HYPO</name>
<dbReference type="EMBL" id="NJEU01000772">
    <property type="protein sequence ID" value="PHH70649.1"/>
    <property type="molecule type" value="Genomic_DNA"/>
</dbReference>
<dbReference type="OrthoDB" id="5279008at2759"/>